<dbReference type="InterPro" id="IPR016136">
    <property type="entry name" value="DNA_helicase_N/primase_C"/>
</dbReference>
<sequence>MPIPDSFLQELAERNPIEEVVAEYVPLTKRSGQNLFGLCPFHSEKTPSFSVSPSKQIYHCFGCGKGGSVINFIMDIENLSFRDAVEFLARRAGMTVPDDGLDPGRPRRDRLYALNREAARFFYSRLVEPGGESAQRYLERRQISPQFARRFGLGYAPDSWDSLTNAMKEKGFTERELAEAGLVKHGKRGGVYDIFRGRLMFPVIDVRGQVVAFSGRLLGDGEPKYLNTPDTPVFSKSHNLFGLNLAKKSKSGYIILVEGNIDVVSLHQAGFDSAVASLGTSLTPEQARLLSRYTHEIVISYDADEAGRKAAQRAIGLLDKLELRVRVLTVRGAKDPDEFIKSRGADAFRALLESSENHIDYRIDTARAKYDLKSDEGKLGFLKEATDIVSTLPNAVEREVYSARVAELCSVSEGAVKSEVERLRRRRSSRERRTLERELRPVRASQPQVKGITYKDPRSAAAEEGVIRLLCLDPSLFAGREGLGEEDFSSEELYHIYSALRRRIDAGESLSPAAMSGELKPEELSLLTGILQKPESAANGARALGDYIGIMRGSRSAPEPSEEGVMELWERMKKEKRG</sequence>
<dbReference type="GO" id="GO:0003899">
    <property type="term" value="F:DNA-directed RNA polymerase activity"/>
    <property type="evidence" value="ECO:0007669"/>
    <property type="project" value="UniProtKB-UniRule"/>
</dbReference>
<name>A0A9D0ZE37_9FIRM</name>
<dbReference type="InterPro" id="IPR030846">
    <property type="entry name" value="DnaG_bac"/>
</dbReference>
<reference evidence="16" key="1">
    <citation type="submission" date="2020-10" db="EMBL/GenBank/DDBJ databases">
        <authorList>
            <person name="Gilroy R."/>
        </authorList>
    </citation>
    <scope>NUCLEOTIDE SEQUENCE</scope>
    <source>
        <strain evidence="16">ChiBcolR7-354</strain>
    </source>
</reference>
<dbReference type="FunFam" id="3.90.580.10:FF:000001">
    <property type="entry name" value="DNA primase"/>
    <property type="match status" value="1"/>
</dbReference>
<keyword evidence="2 12" id="KW-0639">Primosome</keyword>
<dbReference type="EMBL" id="DVGA01000064">
    <property type="protein sequence ID" value="HIQ78903.1"/>
    <property type="molecule type" value="Genomic_DNA"/>
</dbReference>
<evidence type="ECO:0000256" key="5">
    <source>
        <dbReference type="ARBA" id="ARBA00022705"/>
    </source>
</evidence>
<dbReference type="InterPro" id="IPR006295">
    <property type="entry name" value="DNA_primase_DnaG"/>
</dbReference>
<dbReference type="InterPro" id="IPR006171">
    <property type="entry name" value="TOPRIM_dom"/>
</dbReference>
<comment type="similarity">
    <text evidence="12 13">Belongs to the DnaG primase family.</text>
</comment>
<feature type="domain" description="Toprim" evidence="15">
    <location>
        <begin position="252"/>
        <end position="336"/>
    </location>
</feature>
<evidence type="ECO:0000256" key="13">
    <source>
        <dbReference type="PIRNR" id="PIRNR002811"/>
    </source>
</evidence>
<dbReference type="FunFam" id="3.90.980.10:FF:000001">
    <property type="entry name" value="DNA primase"/>
    <property type="match status" value="1"/>
</dbReference>
<evidence type="ECO:0000313" key="17">
    <source>
        <dbReference type="Proteomes" id="UP000824262"/>
    </source>
</evidence>
<keyword evidence="1 12" id="KW-0240">DNA-directed RNA polymerase</keyword>
<evidence type="ECO:0000256" key="2">
    <source>
        <dbReference type="ARBA" id="ARBA00022515"/>
    </source>
</evidence>
<dbReference type="Proteomes" id="UP000824262">
    <property type="component" value="Unassembled WGS sequence"/>
</dbReference>
<dbReference type="PIRSF" id="PIRSF002811">
    <property type="entry name" value="DnaG"/>
    <property type="match status" value="1"/>
</dbReference>
<evidence type="ECO:0000256" key="11">
    <source>
        <dbReference type="ARBA" id="ARBA00023163"/>
    </source>
</evidence>
<keyword evidence="9" id="KW-0460">Magnesium</keyword>
<dbReference type="InterPro" id="IPR050219">
    <property type="entry name" value="DnaG_primase"/>
</dbReference>
<keyword evidence="5 12" id="KW-0235">DNA replication</keyword>
<feature type="zinc finger region" description="CHC2-type" evidence="12 14">
    <location>
        <begin position="39"/>
        <end position="63"/>
    </location>
</feature>
<dbReference type="InterPro" id="IPR034151">
    <property type="entry name" value="TOPRIM_DnaG_bac"/>
</dbReference>
<comment type="cofactor">
    <cofactor evidence="12 13 14">
        <name>Zn(2+)</name>
        <dbReference type="ChEBI" id="CHEBI:29105"/>
    </cofactor>
    <text evidence="12 13 14">Binds 1 zinc ion per monomer.</text>
</comment>
<comment type="function">
    <text evidence="12 13">RNA polymerase that catalyzes the synthesis of short RNA molecules used as primers for DNA polymerase during DNA replication.</text>
</comment>
<dbReference type="GO" id="GO:0003677">
    <property type="term" value="F:DNA binding"/>
    <property type="evidence" value="ECO:0007669"/>
    <property type="project" value="UniProtKB-KW"/>
</dbReference>
<keyword evidence="4 12" id="KW-0548">Nucleotidyltransferase</keyword>
<proteinExistence type="inferred from homology"/>
<keyword evidence="6 12" id="KW-0479">Metal-binding</keyword>
<dbReference type="SUPFAM" id="SSF56731">
    <property type="entry name" value="DNA primase core"/>
    <property type="match status" value="1"/>
</dbReference>
<keyword evidence="10 12" id="KW-0238">DNA-binding</keyword>
<dbReference type="InterPro" id="IPR019475">
    <property type="entry name" value="DNA_primase_DnaB-bd"/>
</dbReference>
<gene>
    <name evidence="12" type="primary">dnaG</name>
    <name evidence="16" type="ORF">IAB77_06550</name>
</gene>
<keyword evidence="8 12" id="KW-0862">Zinc</keyword>
<dbReference type="Pfam" id="PF10410">
    <property type="entry name" value="DnaB_bind"/>
    <property type="match status" value="1"/>
</dbReference>
<accession>A0A9D0ZE37</accession>
<evidence type="ECO:0000256" key="7">
    <source>
        <dbReference type="ARBA" id="ARBA00022771"/>
    </source>
</evidence>
<dbReference type="GO" id="GO:0000428">
    <property type="term" value="C:DNA-directed RNA polymerase complex"/>
    <property type="evidence" value="ECO:0007669"/>
    <property type="project" value="UniProtKB-KW"/>
</dbReference>
<keyword evidence="11 12" id="KW-0804">Transcription</keyword>
<evidence type="ECO:0000256" key="8">
    <source>
        <dbReference type="ARBA" id="ARBA00022833"/>
    </source>
</evidence>
<comment type="caution">
    <text evidence="16">The sequence shown here is derived from an EMBL/GenBank/DDBJ whole genome shotgun (WGS) entry which is preliminary data.</text>
</comment>
<dbReference type="InterPro" id="IPR037068">
    <property type="entry name" value="DNA_primase_core_N_sf"/>
</dbReference>
<dbReference type="SMART" id="SM00493">
    <property type="entry name" value="TOPRIM"/>
    <property type="match status" value="1"/>
</dbReference>
<evidence type="ECO:0000313" key="16">
    <source>
        <dbReference type="EMBL" id="HIQ78903.1"/>
    </source>
</evidence>
<dbReference type="PANTHER" id="PTHR30313:SF2">
    <property type="entry name" value="DNA PRIMASE"/>
    <property type="match status" value="1"/>
</dbReference>
<reference evidence="16" key="2">
    <citation type="journal article" date="2021" name="PeerJ">
        <title>Extensive microbial diversity within the chicken gut microbiome revealed by metagenomics and culture.</title>
        <authorList>
            <person name="Gilroy R."/>
            <person name="Ravi A."/>
            <person name="Getino M."/>
            <person name="Pursley I."/>
            <person name="Horton D.L."/>
            <person name="Alikhan N.F."/>
            <person name="Baker D."/>
            <person name="Gharbi K."/>
            <person name="Hall N."/>
            <person name="Watson M."/>
            <person name="Adriaenssens E.M."/>
            <person name="Foster-Nyarko E."/>
            <person name="Jarju S."/>
            <person name="Secka A."/>
            <person name="Antonio M."/>
            <person name="Oren A."/>
            <person name="Chaudhuri R.R."/>
            <person name="La Ragione R."/>
            <person name="Hildebrand F."/>
            <person name="Pallen M.J."/>
        </authorList>
    </citation>
    <scope>NUCLEOTIDE SEQUENCE</scope>
    <source>
        <strain evidence="16">ChiBcolR7-354</strain>
    </source>
</reference>
<evidence type="ECO:0000256" key="14">
    <source>
        <dbReference type="PIRSR" id="PIRSR002811-1"/>
    </source>
</evidence>
<dbReference type="Gene3D" id="3.90.580.10">
    <property type="entry name" value="Zinc finger, CHC2-type domain"/>
    <property type="match status" value="1"/>
</dbReference>
<evidence type="ECO:0000256" key="9">
    <source>
        <dbReference type="ARBA" id="ARBA00022842"/>
    </source>
</evidence>
<dbReference type="GO" id="GO:0008270">
    <property type="term" value="F:zinc ion binding"/>
    <property type="evidence" value="ECO:0007669"/>
    <property type="project" value="UniProtKB-UniRule"/>
</dbReference>
<dbReference type="Pfam" id="PF13155">
    <property type="entry name" value="Toprim_2"/>
    <property type="match status" value="1"/>
</dbReference>
<evidence type="ECO:0000256" key="3">
    <source>
        <dbReference type="ARBA" id="ARBA00022679"/>
    </source>
</evidence>
<dbReference type="NCBIfam" id="TIGR01391">
    <property type="entry name" value="dnaG"/>
    <property type="match status" value="1"/>
</dbReference>
<evidence type="ECO:0000256" key="4">
    <source>
        <dbReference type="ARBA" id="ARBA00022695"/>
    </source>
</evidence>
<dbReference type="InterPro" id="IPR013264">
    <property type="entry name" value="DNAG_N"/>
</dbReference>
<keyword evidence="7 12" id="KW-0863">Zinc-finger</keyword>
<protein>
    <recommendedName>
        <fullName evidence="12 13">DNA primase</fullName>
        <ecNumber evidence="12">2.7.7.101</ecNumber>
    </recommendedName>
</protein>
<evidence type="ECO:0000256" key="1">
    <source>
        <dbReference type="ARBA" id="ARBA00022478"/>
    </source>
</evidence>
<dbReference type="PROSITE" id="PS50880">
    <property type="entry name" value="TOPRIM"/>
    <property type="match status" value="1"/>
</dbReference>
<dbReference type="Gene3D" id="1.10.860.10">
    <property type="entry name" value="DNAb Helicase, Chain A"/>
    <property type="match status" value="1"/>
</dbReference>
<dbReference type="GO" id="GO:0006269">
    <property type="term" value="P:DNA replication, synthesis of primer"/>
    <property type="evidence" value="ECO:0007669"/>
    <property type="project" value="UniProtKB-UniRule"/>
</dbReference>
<dbReference type="GO" id="GO:1990077">
    <property type="term" value="C:primosome complex"/>
    <property type="evidence" value="ECO:0007669"/>
    <property type="project" value="UniProtKB-KW"/>
</dbReference>
<dbReference type="Pfam" id="PF01807">
    <property type="entry name" value="Zn_ribbon_DnaG"/>
    <property type="match status" value="1"/>
</dbReference>
<dbReference type="InterPro" id="IPR002694">
    <property type="entry name" value="Znf_CHC2"/>
</dbReference>
<dbReference type="InterPro" id="IPR036977">
    <property type="entry name" value="DNA_primase_Znf_CHC2"/>
</dbReference>
<dbReference type="SMART" id="SM00400">
    <property type="entry name" value="ZnF_CHCC"/>
    <property type="match status" value="1"/>
</dbReference>
<dbReference type="HAMAP" id="MF_00974">
    <property type="entry name" value="DNA_primase_DnaG"/>
    <property type="match status" value="1"/>
</dbReference>
<dbReference type="Gene3D" id="3.40.1360.10">
    <property type="match status" value="1"/>
</dbReference>
<dbReference type="SUPFAM" id="SSF57783">
    <property type="entry name" value="Zinc beta-ribbon"/>
    <property type="match status" value="1"/>
</dbReference>
<comment type="domain">
    <text evidence="12">Contains an N-terminal zinc-binding domain, a central core domain that contains the primase activity, and a C-terminal DnaB-binding domain.</text>
</comment>
<keyword evidence="3 12" id="KW-0808">Transferase</keyword>
<comment type="catalytic activity">
    <reaction evidence="12">
        <text>ssDNA + n NTP = ssDNA/pppN(pN)n-1 hybrid + (n-1) diphosphate.</text>
        <dbReference type="EC" id="2.7.7.101"/>
    </reaction>
</comment>
<dbReference type="AlphaFoldDB" id="A0A9D0ZE37"/>
<organism evidence="16 17">
    <name type="scientific">Candidatus Scatomorpha intestinavium</name>
    <dbReference type="NCBI Taxonomy" id="2840922"/>
    <lineage>
        <taxon>Bacteria</taxon>
        <taxon>Bacillati</taxon>
        <taxon>Bacillota</taxon>
        <taxon>Clostridia</taxon>
        <taxon>Eubacteriales</taxon>
        <taxon>Candidatus Scatomorpha</taxon>
    </lineage>
</organism>
<comment type="subunit">
    <text evidence="12">Monomer. Interacts with DnaB.</text>
</comment>
<dbReference type="CDD" id="cd03364">
    <property type="entry name" value="TOPRIM_DnaG_primases"/>
    <property type="match status" value="1"/>
</dbReference>
<dbReference type="Gene3D" id="3.90.980.10">
    <property type="entry name" value="DNA primase, catalytic core, N-terminal domain"/>
    <property type="match status" value="1"/>
</dbReference>
<dbReference type="Pfam" id="PF08275">
    <property type="entry name" value="DNAG_N"/>
    <property type="match status" value="1"/>
</dbReference>
<dbReference type="EC" id="2.7.7.101" evidence="12"/>
<evidence type="ECO:0000256" key="12">
    <source>
        <dbReference type="HAMAP-Rule" id="MF_00974"/>
    </source>
</evidence>
<dbReference type="GO" id="GO:0005737">
    <property type="term" value="C:cytoplasm"/>
    <property type="evidence" value="ECO:0007669"/>
    <property type="project" value="TreeGrafter"/>
</dbReference>
<dbReference type="PANTHER" id="PTHR30313">
    <property type="entry name" value="DNA PRIMASE"/>
    <property type="match status" value="1"/>
</dbReference>
<evidence type="ECO:0000256" key="10">
    <source>
        <dbReference type="ARBA" id="ARBA00023125"/>
    </source>
</evidence>
<evidence type="ECO:0000256" key="6">
    <source>
        <dbReference type="ARBA" id="ARBA00022723"/>
    </source>
</evidence>
<evidence type="ECO:0000259" key="15">
    <source>
        <dbReference type="PROSITE" id="PS50880"/>
    </source>
</evidence>